<evidence type="ECO:0000313" key="2">
    <source>
        <dbReference type="EMBL" id="CAD8672124.1"/>
    </source>
</evidence>
<dbReference type="CDD" id="cd06168">
    <property type="entry name" value="LSMD1"/>
    <property type="match status" value="1"/>
</dbReference>
<protein>
    <recommendedName>
        <fullName evidence="1">Sm domain-containing protein</fullName>
    </recommendedName>
</protein>
<gene>
    <name evidence="2" type="ORF">POBO1169_LOCUS11191</name>
</gene>
<dbReference type="Gene3D" id="2.30.30.100">
    <property type="match status" value="1"/>
</dbReference>
<dbReference type="InterPro" id="IPR001163">
    <property type="entry name" value="Sm_dom_euk/arc"/>
</dbReference>
<reference evidence="2" key="1">
    <citation type="submission" date="2021-01" db="EMBL/GenBank/DDBJ databases">
        <authorList>
            <person name="Corre E."/>
            <person name="Pelletier E."/>
            <person name="Niang G."/>
            <person name="Scheremetjew M."/>
            <person name="Finn R."/>
            <person name="Kale V."/>
            <person name="Holt S."/>
            <person name="Cochrane G."/>
            <person name="Meng A."/>
            <person name="Brown T."/>
            <person name="Cohen L."/>
        </authorList>
    </citation>
    <scope>NUCLEOTIDE SEQUENCE</scope>
    <source>
        <strain evidence="2">CCMP722</strain>
    </source>
</reference>
<evidence type="ECO:0000259" key="1">
    <source>
        <dbReference type="SMART" id="SM00651"/>
    </source>
</evidence>
<dbReference type="GO" id="GO:0031417">
    <property type="term" value="C:NatC complex"/>
    <property type="evidence" value="ECO:0007669"/>
    <property type="project" value="InterPro"/>
</dbReference>
<dbReference type="AlphaFoldDB" id="A0A7S0WLP1"/>
<dbReference type="SMART" id="SM00651">
    <property type="entry name" value="Sm"/>
    <property type="match status" value="1"/>
</dbReference>
<sequence length="133" mass="14887">MDTEPESLTVCEGEPPAAVSPLVQRTRQLLHRRMKVEITDGRVMIGNFHCLDKQGNLLLVNTVEQRIKKRPGSEEGEPELEQRNLGLVLIPAEHRVAAHLELSPVEGEDPKWLNPVEILKEGAQVIEPEMEAS</sequence>
<dbReference type="EMBL" id="HBFA01022016">
    <property type="protein sequence ID" value="CAD8672124.1"/>
    <property type="molecule type" value="Transcribed_RNA"/>
</dbReference>
<dbReference type="InterPro" id="IPR034110">
    <property type="entry name" value="LSMD1_Sm"/>
</dbReference>
<dbReference type="PANTHER" id="PTHR10701:SF5">
    <property type="entry name" value="N-ALPHA-ACETYLTRANSFERASE 38, NATC AUXILIARY SUBUNIT"/>
    <property type="match status" value="1"/>
</dbReference>
<organism evidence="2">
    <name type="scientific">Pyramimonas obovata</name>
    <dbReference type="NCBI Taxonomy" id="1411642"/>
    <lineage>
        <taxon>Eukaryota</taxon>
        <taxon>Viridiplantae</taxon>
        <taxon>Chlorophyta</taxon>
        <taxon>Pyramimonadophyceae</taxon>
        <taxon>Pyramimonadales</taxon>
        <taxon>Pyramimonadaceae</taxon>
        <taxon>Pyramimonas</taxon>
        <taxon>Pyramimonas incertae sedis</taxon>
    </lineage>
</organism>
<dbReference type="InterPro" id="IPR050914">
    <property type="entry name" value="snRNP_SmB/NAA38-like"/>
</dbReference>
<accession>A0A7S0WLP1</accession>
<dbReference type="PANTHER" id="PTHR10701">
    <property type="entry name" value="SMALL NUCLEAR RIBONUCLEOPROTEIN-ASSOCIATED PROTEIN B AND N"/>
    <property type="match status" value="1"/>
</dbReference>
<dbReference type="InterPro" id="IPR010920">
    <property type="entry name" value="LSM_dom_sf"/>
</dbReference>
<name>A0A7S0WLP1_9CHLO</name>
<dbReference type="Pfam" id="PF01423">
    <property type="entry name" value="LSM"/>
    <property type="match status" value="1"/>
</dbReference>
<feature type="domain" description="Sm" evidence="1">
    <location>
        <begin position="24"/>
        <end position="100"/>
    </location>
</feature>
<proteinExistence type="predicted"/>
<dbReference type="SUPFAM" id="SSF50182">
    <property type="entry name" value="Sm-like ribonucleoproteins"/>
    <property type="match status" value="1"/>
</dbReference>